<evidence type="ECO:0000256" key="3">
    <source>
        <dbReference type="ARBA" id="ARBA00022670"/>
    </source>
</evidence>
<dbReference type="GO" id="GO:0005886">
    <property type="term" value="C:plasma membrane"/>
    <property type="evidence" value="ECO:0007669"/>
    <property type="project" value="TreeGrafter"/>
</dbReference>
<evidence type="ECO:0000256" key="10">
    <source>
        <dbReference type="SAM" id="Phobius"/>
    </source>
</evidence>
<dbReference type="GO" id="GO:0005524">
    <property type="term" value="F:ATP binding"/>
    <property type="evidence" value="ECO:0007669"/>
    <property type="project" value="UniProtKB-KW"/>
</dbReference>
<dbReference type="SMART" id="SM00382">
    <property type="entry name" value="AAA"/>
    <property type="match status" value="1"/>
</dbReference>
<reference evidence="12" key="1">
    <citation type="journal article" date="2014" name="Front. Microbiol.">
        <title>High frequency of phylogenetically diverse reductive dehalogenase-homologous genes in deep subseafloor sedimentary metagenomes.</title>
        <authorList>
            <person name="Kawai M."/>
            <person name="Futagami T."/>
            <person name="Toyoda A."/>
            <person name="Takaki Y."/>
            <person name="Nishi S."/>
            <person name="Hori S."/>
            <person name="Arai W."/>
            <person name="Tsubouchi T."/>
            <person name="Morono Y."/>
            <person name="Uchiyama I."/>
            <person name="Ito T."/>
            <person name="Fujiyama A."/>
            <person name="Inagaki F."/>
            <person name="Takami H."/>
        </authorList>
    </citation>
    <scope>NUCLEOTIDE SEQUENCE</scope>
    <source>
        <strain evidence="12">Expedition CK06-06</strain>
    </source>
</reference>
<dbReference type="GO" id="GO:0006508">
    <property type="term" value="P:proteolysis"/>
    <property type="evidence" value="ECO:0007669"/>
    <property type="project" value="UniProtKB-KW"/>
</dbReference>
<keyword evidence="10" id="KW-0472">Membrane</keyword>
<evidence type="ECO:0000256" key="9">
    <source>
        <dbReference type="ARBA" id="ARBA00023049"/>
    </source>
</evidence>
<dbReference type="InterPro" id="IPR027417">
    <property type="entry name" value="P-loop_NTPase"/>
</dbReference>
<keyword evidence="6" id="KW-0378">Hydrolase</keyword>
<evidence type="ECO:0000256" key="6">
    <source>
        <dbReference type="ARBA" id="ARBA00022801"/>
    </source>
</evidence>
<keyword evidence="3" id="KW-0645">Protease</keyword>
<dbReference type="GO" id="GO:0016887">
    <property type="term" value="F:ATP hydrolysis activity"/>
    <property type="evidence" value="ECO:0007669"/>
    <property type="project" value="InterPro"/>
</dbReference>
<evidence type="ECO:0000256" key="2">
    <source>
        <dbReference type="ARBA" id="ARBA00010044"/>
    </source>
</evidence>
<feature type="non-terminal residue" evidence="12">
    <location>
        <position position="320"/>
    </location>
</feature>
<dbReference type="InterPro" id="IPR003960">
    <property type="entry name" value="ATPase_AAA_CS"/>
</dbReference>
<dbReference type="SUPFAM" id="SSF52540">
    <property type="entry name" value="P-loop containing nucleoside triphosphate hydrolases"/>
    <property type="match status" value="1"/>
</dbReference>
<dbReference type="Gene3D" id="3.30.720.210">
    <property type="match status" value="1"/>
</dbReference>
<keyword evidence="5" id="KW-0547">Nucleotide-binding</keyword>
<dbReference type="GO" id="GO:0046872">
    <property type="term" value="F:metal ion binding"/>
    <property type="evidence" value="ECO:0007669"/>
    <property type="project" value="UniProtKB-KW"/>
</dbReference>
<sequence>MRKSFRNIFFILLLIASLIFLLKNPIEELTKQDITHYSLSMFESKVKSGEVQEVLIMDKSQTINGILKNGTKFTLTFPSNYQITETLIESDIKVEIDAENPSQWLGWIYNFLPIALMIGIMLFFLSQIQGSGSKILAFGKSKAKLVTKDQPRITFKDVGGLYETIEELKEIAEFLENPAKFHALGAKIPKGVLLYGPPGSGKTLLARAVAGEAKVPFFQISGSEFVELFVGVGASRVRDLFNQAKASEPCIVFIDEIDAVGRHRGAGIGGGHDEREQTLNQLLVEMDGFDIHDSIIVMAATNRPDILDTALLRTGRFDRR</sequence>
<dbReference type="PANTHER" id="PTHR23076:SF97">
    <property type="entry name" value="ATP-DEPENDENT ZINC METALLOPROTEASE YME1L1"/>
    <property type="match status" value="1"/>
</dbReference>
<evidence type="ECO:0000256" key="8">
    <source>
        <dbReference type="ARBA" id="ARBA00022840"/>
    </source>
</evidence>
<dbReference type="Pfam" id="PF00004">
    <property type="entry name" value="AAA"/>
    <property type="match status" value="1"/>
</dbReference>
<keyword evidence="10" id="KW-1133">Transmembrane helix</keyword>
<dbReference type="InterPro" id="IPR003959">
    <property type="entry name" value="ATPase_AAA_core"/>
</dbReference>
<dbReference type="EMBL" id="BART01002554">
    <property type="protein sequence ID" value="GAG63911.1"/>
    <property type="molecule type" value="Genomic_DNA"/>
</dbReference>
<keyword evidence="9" id="KW-0482">Metalloprotease</keyword>
<gene>
    <name evidence="12" type="ORF">S01H4_07711</name>
</gene>
<organism evidence="12">
    <name type="scientific">marine sediment metagenome</name>
    <dbReference type="NCBI Taxonomy" id="412755"/>
    <lineage>
        <taxon>unclassified sequences</taxon>
        <taxon>metagenomes</taxon>
        <taxon>ecological metagenomes</taxon>
    </lineage>
</organism>
<keyword evidence="8" id="KW-0067">ATP-binding</keyword>
<dbReference type="AlphaFoldDB" id="X1AVT4"/>
<dbReference type="PANTHER" id="PTHR23076">
    <property type="entry name" value="METALLOPROTEASE M41 FTSH"/>
    <property type="match status" value="1"/>
</dbReference>
<keyword evidence="10" id="KW-0812">Transmembrane</keyword>
<keyword evidence="7" id="KW-0862">Zinc</keyword>
<evidence type="ECO:0000256" key="7">
    <source>
        <dbReference type="ARBA" id="ARBA00022833"/>
    </source>
</evidence>
<evidence type="ECO:0000313" key="12">
    <source>
        <dbReference type="EMBL" id="GAG63911.1"/>
    </source>
</evidence>
<dbReference type="GO" id="GO:0004176">
    <property type="term" value="F:ATP-dependent peptidase activity"/>
    <property type="evidence" value="ECO:0007669"/>
    <property type="project" value="TreeGrafter"/>
</dbReference>
<dbReference type="CDD" id="cd19501">
    <property type="entry name" value="RecA-like_FtsH"/>
    <property type="match status" value="1"/>
</dbReference>
<proteinExistence type="inferred from homology"/>
<evidence type="ECO:0000259" key="11">
    <source>
        <dbReference type="SMART" id="SM00382"/>
    </source>
</evidence>
<dbReference type="Gene3D" id="3.40.50.300">
    <property type="entry name" value="P-loop containing nucleotide triphosphate hydrolases"/>
    <property type="match status" value="1"/>
</dbReference>
<keyword evidence="4" id="KW-0479">Metal-binding</keyword>
<feature type="domain" description="AAA+ ATPase" evidence="11">
    <location>
        <begin position="188"/>
        <end position="318"/>
    </location>
</feature>
<comment type="similarity">
    <text evidence="2">In the C-terminal section; belongs to the peptidase M41 family.</text>
</comment>
<accession>X1AVT4</accession>
<dbReference type="GO" id="GO:0030163">
    <property type="term" value="P:protein catabolic process"/>
    <property type="evidence" value="ECO:0007669"/>
    <property type="project" value="TreeGrafter"/>
</dbReference>
<evidence type="ECO:0000256" key="5">
    <source>
        <dbReference type="ARBA" id="ARBA00022741"/>
    </source>
</evidence>
<evidence type="ECO:0000256" key="4">
    <source>
        <dbReference type="ARBA" id="ARBA00022723"/>
    </source>
</evidence>
<comment type="cofactor">
    <cofactor evidence="1">
        <name>Zn(2+)</name>
        <dbReference type="ChEBI" id="CHEBI:29105"/>
    </cofactor>
</comment>
<name>X1AVT4_9ZZZZ</name>
<dbReference type="FunFam" id="3.40.50.300:FF:000001">
    <property type="entry name" value="ATP-dependent zinc metalloprotease FtsH"/>
    <property type="match status" value="1"/>
</dbReference>
<feature type="transmembrane region" description="Helical" evidence="10">
    <location>
        <begin position="107"/>
        <end position="125"/>
    </location>
</feature>
<dbReference type="GO" id="GO:0008237">
    <property type="term" value="F:metallopeptidase activity"/>
    <property type="evidence" value="ECO:0007669"/>
    <property type="project" value="UniProtKB-KW"/>
</dbReference>
<protein>
    <recommendedName>
        <fullName evidence="11">AAA+ ATPase domain-containing protein</fullName>
    </recommendedName>
</protein>
<comment type="caution">
    <text evidence="12">The sequence shown here is derived from an EMBL/GenBank/DDBJ whole genome shotgun (WGS) entry which is preliminary data.</text>
</comment>
<dbReference type="InterPro" id="IPR003593">
    <property type="entry name" value="AAA+_ATPase"/>
</dbReference>
<evidence type="ECO:0000256" key="1">
    <source>
        <dbReference type="ARBA" id="ARBA00001947"/>
    </source>
</evidence>
<dbReference type="PROSITE" id="PS00674">
    <property type="entry name" value="AAA"/>
    <property type="match status" value="1"/>
</dbReference>